<dbReference type="AlphaFoldDB" id="A0AAU9J0C4"/>
<accession>A0AAU9J0C4</accession>
<organism evidence="1 2">
    <name type="scientific">Blepharisma stoltei</name>
    <dbReference type="NCBI Taxonomy" id="1481888"/>
    <lineage>
        <taxon>Eukaryota</taxon>
        <taxon>Sar</taxon>
        <taxon>Alveolata</taxon>
        <taxon>Ciliophora</taxon>
        <taxon>Postciliodesmatophora</taxon>
        <taxon>Heterotrichea</taxon>
        <taxon>Heterotrichida</taxon>
        <taxon>Blepharismidae</taxon>
        <taxon>Blepharisma</taxon>
    </lineage>
</organism>
<dbReference type="EMBL" id="CAJZBQ010000018">
    <property type="protein sequence ID" value="CAG9317366.1"/>
    <property type="molecule type" value="Genomic_DNA"/>
</dbReference>
<keyword evidence="2" id="KW-1185">Reference proteome</keyword>
<dbReference type="Proteomes" id="UP001162131">
    <property type="component" value="Unassembled WGS sequence"/>
</dbReference>
<evidence type="ECO:0000313" key="1">
    <source>
        <dbReference type="EMBL" id="CAG9317366.1"/>
    </source>
</evidence>
<proteinExistence type="predicted"/>
<name>A0AAU9J0C4_9CILI</name>
<evidence type="ECO:0000313" key="2">
    <source>
        <dbReference type="Proteomes" id="UP001162131"/>
    </source>
</evidence>
<reference evidence="1" key="1">
    <citation type="submission" date="2021-09" db="EMBL/GenBank/DDBJ databases">
        <authorList>
            <consortium name="AG Swart"/>
            <person name="Singh M."/>
            <person name="Singh A."/>
            <person name="Seah K."/>
            <person name="Emmerich C."/>
        </authorList>
    </citation>
    <scope>NUCLEOTIDE SEQUENCE</scope>
    <source>
        <strain evidence="1">ATCC30299</strain>
    </source>
</reference>
<sequence>MELKEEKYSLDSIQGDRCSWLSANIEYALQNFSMFQKQNDFPKQLNKNPFPLNSSLDSKLQLSQEYQPIARRVSLGSPSQTLYEAYARVSRHKPMIFQRRQEYSAWDHFDSRPKTSSLSDCKTSIYPNTPLNPELENKIRLIDNFHNSFSVSIKKPRLYSPKRKKRNVRKKSPIHINGIKCSTVAVLLLHEEMNAKCKKCRATKCNCNYINNFDNAAENAHKRNKERKQKIQKEIQECLAKSEEKLVKHNRPRSCNVRRNSSISAKKGRDLYSAERGRRLSVQTPEISITPMPIHQKK</sequence>
<protein>
    <submittedName>
        <fullName evidence="1">Uncharacterized protein</fullName>
    </submittedName>
</protein>
<comment type="caution">
    <text evidence="1">The sequence shown here is derived from an EMBL/GenBank/DDBJ whole genome shotgun (WGS) entry which is preliminary data.</text>
</comment>
<gene>
    <name evidence="1" type="ORF">BSTOLATCC_MIC18618</name>
</gene>